<gene>
    <name evidence="7" type="primary">flgH</name>
    <name evidence="9" type="ORF">JOC47_001852</name>
</gene>
<keyword evidence="4 7" id="KW-0472">Membrane</keyword>
<keyword evidence="5 7" id="KW-0975">Bacterial flagellum</keyword>
<dbReference type="HAMAP" id="MF_00415">
    <property type="entry name" value="FlgH"/>
    <property type="match status" value="1"/>
</dbReference>
<feature type="signal peptide" evidence="8">
    <location>
        <begin position="1"/>
        <end position="23"/>
    </location>
</feature>
<keyword evidence="3 8" id="KW-0732">Signal</keyword>
<dbReference type="GO" id="GO:0009427">
    <property type="term" value="C:bacterial-type flagellum basal body, distal rod, L ring"/>
    <property type="evidence" value="ECO:0007669"/>
    <property type="project" value="InterPro"/>
</dbReference>
<dbReference type="Pfam" id="PF02107">
    <property type="entry name" value="FlgH"/>
    <property type="match status" value="1"/>
</dbReference>
<evidence type="ECO:0000256" key="5">
    <source>
        <dbReference type="ARBA" id="ARBA00023143"/>
    </source>
</evidence>
<keyword evidence="10" id="KW-1185">Reference proteome</keyword>
<keyword evidence="9" id="KW-0969">Cilium</keyword>
<name>A0A938XT21_9FIRM</name>
<keyword evidence="9" id="KW-0282">Flagellum</keyword>
<protein>
    <recommendedName>
        <fullName evidence="7">Flagellar L-ring protein</fullName>
    </recommendedName>
    <alternativeName>
        <fullName evidence="7">Basal body L-ring protein</fullName>
    </alternativeName>
</protein>
<dbReference type="GO" id="GO:0009279">
    <property type="term" value="C:cell outer membrane"/>
    <property type="evidence" value="ECO:0007669"/>
    <property type="project" value="UniProtKB-SubCell"/>
</dbReference>
<keyword evidence="6 7" id="KW-0998">Cell outer membrane</keyword>
<evidence type="ECO:0000256" key="6">
    <source>
        <dbReference type="ARBA" id="ARBA00023237"/>
    </source>
</evidence>
<reference evidence="9" key="1">
    <citation type="submission" date="2021-01" db="EMBL/GenBank/DDBJ databases">
        <title>Genomic Encyclopedia of Type Strains, Phase IV (KMG-IV): sequencing the most valuable type-strain genomes for metagenomic binning, comparative biology and taxonomic classification.</title>
        <authorList>
            <person name="Goeker M."/>
        </authorList>
    </citation>
    <scope>NUCLEOTIDE SEQUENCE</scope>
    <source>
        <strain evidence="9">DSM 23230</strain>
    </source>
</reference>
<organism evidence="9 10">
    <name type="scientific">Halanaerobacter jeridensis</name>
    <dbReference type="NCBI Taxonomy" id="706427"/>
    <lineage>
        <taxon>Bacteria</taxon>
        <taxon>Bacillati</taxon>
        <taxon>Bacillota</taxon>
        <taxon>Clostridia</taxon>
        <taxon>Halanaerobiales</taxon>
        <taxon>Halobacteroidaceae</taxon>
        <taxon>Halanaerobacter</taxon>
    </lineage>
</organism>
<proteinExistence type="inferred from homology"/>
<evidence type="ECO:0000256" key="3">
    <source>
        <dbReference type="ARBA" id="ARBA00022729"/>
    </source>
</evidence>
<feature type="chain" id="PRO_5037749705" description="Flagellar L-ring protein" evidence="8">
    <location>
        <begin position="24"/>
        <end position="191"/>
    </location>
</feature>
<evidence type="ECO:0000256" key="7">
    <source>
        <dbReference type="HAMAP-Rule" id="MF_00415"/>
    </source>
</evidence>
<keyword evidence="9" id="KW-0966">Cell projection</keyword>
<dbReference type="RefSeq" id="WP_338035340.1">
    <property type="nucleotide sequence ID" value="NZ_JAFBDQ010000008.1"/>
</dbReference>
<comment type="subcellular location">
    <subcellularLocation>
        <location evidence="7">Cell outer membrane</location>
    </subcellularLocation>
    <subcellularLocation>
        <location evidence="7">Bacterial flagellum basal body</location>
    </subcellularLocation>
</comment>
<dbReference type="EMBL" id="JAFBDQ010000008">
    <property type="protein sequence ID" value="MBM7556998.1"/>
    <property type="molecule type" value="Genomic_DNA"/>
</dbReference>
<dbReference type="AlphaFoldDB" id="A0A938XT21"/>
<evidence type="ECO:0000256" key="2">
    <source>
        <dbReference type="ARBA" id="ARBA00006929"/>
    </source>
</evidence>
<comment type="similarity">
    <text evidence="2 7">Belongs to the FlgH family.</text>
</comment>
<evidence type="ECO:0000313" key="9">
    <source>
        <dbReference type="EMBL" id="MBM7556998.1"/>
    </source>
</evidence>
<dbReference type="InterPro" id="IPR000527">
    <property type="entry name" value="Flag_Lring"/>
</dbReference>
<dbReference type="PANTHER" id="PTHR34933">
    <property type="entry name" value="FLAGELLAR L-RING PROTEIN"/>
    <property type="match status" value="1"/>
</dbReference>
<evidence type="ECO:0000256" key="1">
    <source>
        <dbReference type="ARBA" id="ARBA00002591"/>
    </source>
</evidence>
<comment type="caution">
    <text evidence="9">The sequence shown here is derived from an EMBL/GenBank/DDBJ whole genome shotgun (WGS) entry which is preliminary data.</text>
</comment>
<evidence type="ECO:0000313" key="10">
    <source>
        <dbReference type="Proteomes" id="UP000774000"/>
    </source>
</evidence>
<dbReference type="PRINTS" id="PR01008">
    <property type="entry name" value="FLGLRINGFLGH"/>
</dbReference>
<evidence type="ECO:0000256" key="8">
    <source>
        <dbReference type="SAM" id="SignalP"/>
    </source>
</evidence>
<sequence length="191" mass="20714">MKKYYVLAIMLLLVMTVTGIATANSLWDDSKSMYADKVAFEKGDILTVNITESSSANQQASTEASQNNQGNVGAGTGILDFIKSLGYNQSNSNSASGTTNRSSNLDATMTVKVIEVLDNDNLKISGTKEINVNGEKQKIKLEGMVRPEDVTPQNTVESTYLANVNIQYSGKGVVGDKQRQGILSKVFDWLF</sequence>
<dbReference type="GO" id="GO:0003774">
    <property type="term" value="F:cytoskeletal motor activity"/>
    <property type="evidence" value="ECO:0007669"/>
    <property type="project" value="InterPro"/>
</dbReference>
<comment type="subunit">
    <text evidence="7">The basal body constitutes a major portion of the flagellar organelle and consists of four rings (L,P,S, and M) mounted on a central rod.</text>
</comment>
<dbReference type="Proteomes" id="UP000774000">
    <property type="component" value="Unassembled WGS sequence"/>
</dbReference>
<dbReference type="PANTHER" id="PTHR34933:SF1">
    <property type="entry name" value="FLAGELLAR L-RING PROTEIN"/>
    <property type="match status" value="1"/>
</dbReference>
<accession>A0A938XT21</accession>
<evidence type="ECO:0000256" key="4">
    <source>
        <dbReference type="ARBA" id="ARBA00023136"/>
    </source>
</evidence>
<dbReference type="GO" id="GO:0071973">
    <property type="term" value="P:bacterial-type flagellum-dependent cell motility"/>
    <property type="evidence" value="ECO:0007669"/>
    <property type="project" value="InterPro"/>
</dbReference>
<comment type="function">
    <text evidence="1 7">Assembles around the rod to form the L-ring and probably protects the motor/basal body from shearing forces during rotation.</text>
</comment>